<dbReference type="InterPro" id="IPR029472">
    <property type="entry name" value="Copia-like_N"/>
</dbReference>
<dbReference type="InterPro" id="IPR005162">
    <property type="entry name" value="Retrotrans_gag_dom"/>
</dbReference>
<dbReference type="Proteomes" id="UP000265520">
    <property type="component" value="Unassembled WGS sequence"/>
</dbReference>
<evidence type="ECO:0000313" key="3">
    <source>
        <dbReference type="EMBL" id="MCI02661.1"/>
    </source>
</evidence>
<comment type="caution">
    <text evidence="3">The sequence shown here is derived from an EMBL/GenBank/DDBJ whole genome shotgun (WGS) entry which is preliminary data.</text>
</comment>
<feature type="domain" description="Retrotransposon gag" evidence="1">
    <location>
        <begin position="86"/>
        <end position="196"/>
    </location>
</feature>
<dbReference type="Pfam" id="PF14244">
    <property type="entry name" value="Retrotran_gag_3"/>
    <property type="match status" value="1"/>
</dbReference>
<accession>A0A392NS45</accession>
<evidence type="ECO:0000259" key="1">
    <source>
        <dbReference type="Pfam" id="PF03732"/>
    </source>
</evidence>
<organism evidence="3 4">
    <name type="scientific">Trifolium medium</name>
    <dbReference type="NCBI Taxonomy" id="97028"/>
    <lineage>
        <taxon>Eukaryota</taxon>
        <taxon>Viridiplantae</taxon>
        <taxon>Streptophyta</taxon>
        <taxon>Embryophyta</taxon>
        <taxon>Tracheophyta</taxon>
        <taxon>Spermatophyta</taxon>
        <taxon>Magnoliopsida</taxon>
        <taxon>eudicotyledons</taxon>
        <taxon>Gunneridae</taxon>
        <taxon>Pentapetalae</taxon>
        <taxon>rosids</taxon>
        <taxon>fabids</taxon>
        <taxon>Fabales</taxon>
        <taxon>Fabaceae</taxon>
        <taxon>Papilionoideae</taxon>
        <taxon>50 kb inversion clade</taxon>
        <taxon>NPAAA clade</taxon>
        <taxon>Hologalegina</taxon>
        <taxon>IRL clade</taxon>
        <taxon>Trifolieae</taxon>
        <taxon>Trifolium</taxon>
    </lineage>
</organism>
<evidence type="ECO:0008006" key="5">
    <source>
        <dbReference type="Google" id="ProtNLM"/>
    </source>
</evidence>
<evidence type="ECO:0000313" key="4">
    <source>
        <dbReference type="Proteomes" id="UP000265520"/>
    </source>
</evidence>
<protein>
    <recommendedName>
        <fullName evidence="5">Retrotransposon Copia-like N-terminal domain-containing protein</fullName>
    </recommendedName>
</protein>
<feature type="non-terminal residue" evidence="3">
    <location>
        <position position="248"/>
    </location>
</feature>
<dbReference type="Pfam" id="PF03732">
    <property type="entry name" value="Retrotrans_gag"/>
    <property type="match status" value="1"/>
</dbReference>
<dbReference type="EMBL" id="LXQA010049814">
    <property type="protein sequence ID" value="MCI02661.1"/>
    <property type="molecule type" value="Genomic_DNA"/>
</dbReference>
<dbReference type="AlphaFoldDB" id="A0A392NS45"/>
<proteinExistence type="predicted"/>
<keyword evidence="4" id="KW-1185">Reference proteome</keyword>
<dbReference type="PANTHER" id="PTHR37610">
    <property type="entry name" value="CCHC-TYPE DOMAIN-CONTAINING PROTEIN"/>
    <property type="match status" value="1"/>
</dbReference>
<dbReference type="PANTHER" id="PTHR37610:SF97">
    <property type="entry name" value="RETROTRANSPOSON GAG DOMAIN-CONTAINING PROTEIN"/>
    <property type="match status" value="1"/>
</dbReference>
<feature type="domain" description="Retrotransposon Copia-like N-terminal" evidence="2">
    <location>
        <begin position="22"/>
        <end position="68"/>
    </location>
</feature>
<evidence type="ECO:0000259" key="2">
    <source>
        <dbReference type="Pfam" id="PF14244"/>
    </source>
</evidence>
<sequence>MPPRVAPVIPAPIDTNSIFYVHPSEGLNSVVVTPCLNGSNYLSWSRSMCRALGAKNKFAFVDGSLPVPDLQDLNRSAWERCNHLIHSWILNSVSELIAQTLVFHENCFDVWQDLQERFSKIDRIRIATIRSSINNLKQGSKSILEYFTEMKALWEELHSHRPIPSCTCVHQCRCAAMRDARNFYLEDQVIQFLTGLNSEFSVVKTQILLMDPLPTLNKVYSLVVQEESNNQSLIPADESNLLVNASDA</sequence>
<reference evidence="3 4" key="1">
    <citation type="journal article" date="2018" name="Front. Plant Sci.">
        <title>Red Clover (Trifolium pratense) and Zigzag Clover (T. medium) - A Picture of Genomic Similarities and Differences.</title>
        <authorList>
            <person name="Dluhosova J."/>
            <person name="Istvanek J."/>
            <person name="Nedelnik J."/>
            <person name="Repkova J."/>
        </authorList>
    </citation>
    <scope>NUCLEOTIDE SEQUENCE [LARGE SCALE GENOMIC DNA]</scope>
    <source>
        <strain evidence="4">cv. 10/8</strain>
        <tissue evidence="3">Leaf</tissue>
    </source>
</reference>
<name>A0A392NS45_9FABA</name>